<reference evidence="2 3" key="1">
    <citation type="submission" date="2017-08" db="EMBL/GenBank/DDBJ databases">
        <authorList>
            <person name="de Groot N.N."/>
        </authorList>
    </citation>
    <scope>NUCLEOTIDE SEQUENCE [LARGE SCALE GENOMIC DNA]</scope>
    <source>
        <strain evidence="2 3">JC85</strain>
    </source>
</reference>
<accession>A0A285UVR5</accession>
<dbReference type="EMBL" id="OBQD01000013">
    <property type="protein sequence ID" value="SOC44796.1"/>
    <property type="molecule type" value="Genomic_DNA"/>
</dbReference>
<evidence type="ECO:0000313" key="3">
    <source>
        <dbReference type="Proteomes" id="UP000219167"/>
    </source>
</evidence>
<name>A0A285UVR5_9HYPH</name>
<feature type="signal peptide" evidence="1">
    <location>
        <begin position="1"/>
        <end position="19"/>
    </location>
</feature>
<dbReference type="SUPFAM" id="SSF110087">
    <property type="entry name" value="DR1885-like metal-binding protein"/>
    <property type="match status" value="1"/>
</dbReference>
<keyword evidence="3" id="KW-1185">Reference proteome</keyword>
<dbReference type="Gene3D" id="2.60.40.1890">
    <property type="entry name" value="PCu(A)C copper chaperone"/>
    <property type="match status" value="1"/>
</dbReference>
<protein>
    <submittedName>
        <fullName evidence="2">Copper(I)-binding protein</fullName>
    </submittedName>
</protein>
<dbReference type="Proteomes" id="UP000219167">
    <property type="component" value="Unassembled WGS sequence"/>
</dbReference>
<gene>
    <name evidence="2" type="ORF">SAMN05892877_113106</name>
</gene>
<keyword evidence="1" id="KW-0732">Signal</keyword>
<dbReference type="InterPro" id="IPR058248">
    <property type="entry name" value="Lxx211020-like"/>
</dbReference>
<dbReference type="OrthoDB" id="8080510at2"/>
<dbReference type="AlphaFoldDB" id="A0A285UVR5"/>
<sequence>MRMTTCVATMLAAVLPAFAAIASDEVSLHENPPRALLVEHAELLVEDDASGKAKAFLTIWNGTDGEMRLTSVASETFRSVSALSPTSSDSRSGLRRPEDFLPIPAHAELRMQPNGIRLLLDDPISDGKASQGERLTLIFDDGTNLEVTADIINSSGKLVRHHHGQAEAEPD</sequence>
<dbReference type="InterPro" id="IPR036182">
    <property type="entry name" value="PCuAC_sf"/>
</dbReference>
<dbReference type="InterPro" id="IPR007410">
    <property type="entry name" value="LpqE-like"/>
</dbReference>
<proteinExistence type="predicted"/>
<evidence type="ECO:0000256" key="1">
    <source>
        <dbReference type="SAM" id="SignalP"/>
    </source>
</evidence>
<evidence type="ECO:0000313" key="2">
    <source>
        <dbReference type="EMBL" id="SOC44796.1"/>
    </source>
</evidence>
<dbReference type="RefSeq" id="WP_097141636.1">
    <property type="nucleotide sequence ID" value="NZ_OBQD01000013.1"/>
</dbReference>
<dbReference type="Pfam" id="PF04314">
    <property type="entry name" value="PCuAC"/>
    <property type="match status" value="1"/>
</dbReference>
<organism evidence="2 3">
    <name type="scientific">Rhizobium subbaraonis</name>
    <dbReference type="NCBI Taxonomy" id="908946"/>
    <lineage>
        <taxon>Bacteria</taxon>
        <taxon>Pseudomonadati</taxon>
        <taxon>Pseudomonadota</taxon>
        <taxon>Alphaproteobacteria</taxon>
        <taxon>Hyphomicrobiales</taxon>
        <taxon>Rhizobiaceae</taxon>
        <taxon>Rhizobium/Agrobacterium group</taxon>
        <taxon>Rhizobium</taxon>
    </lineage>
</organism>
<feature type="chain" id="PRO_5012493244" evidence="1">
    <location>
        <begin position="20"/>
        <end position="171"/>
    </location>
</feature>
<dbReference type="PANTHER" id="PTHR36302">
    <property type="entry name" value="BLR7088 PROTEIN"/>
    <property type="match status" value="1"/>
</dbReference>
<dbReference type="PANTHER" id="PTHR36302:SF1">
    <property type="entry name" value="COPPER CHAPERONE PCU(A)C"/>
    <property type="match status" value="1"/>
</dbReference>